<gene>
    <name evidence="3" type="ORF">PAHAL_6G126500</name>
</gene>
<protein>
    <recommendedName>
        <fullName evidence="2">FAR1 domain-containing protein</fullName>
    </recommendedName>
</protein>
<proteinExistence type="predicted"/>
<feature type="signal peptide" evidence="1">
    <location>
        <begin position="1"/>
        <end position="16"/>
    </location>
</feature>
<dbReference type="EMBL" id="CM008051">
    <property type="protein sequence ID" value="PAN34646.2"/>
    <property type="molecule type" value="Genomic_DNA"/>
</dbReference>
<name>A0A2S3I1R1_9POAL</name>
<sequence>MLAGLILLYYHLLTLATNYIFEPILGITFDSENEGYEFYNMYSWEVGFGIKKATRVTNKKGFHTMRDMSCLCSGSEERSKYKTKKTGCKAMIQLLRSNNDGWYIPRSCTQLLRLLLYY</sequence>
<reference evidence="3" key="1">
    <citation type="submission" date="2018-04" db="EMBL/GenBank/DDBJ databases">
        <title>WGS assembly of Panicum hallii.</title>
        <authorList>
            <person name="Lovell J."/>
            <person name="Jenkins J."/>
            <person name="Lowry D."/>
            <person name="Mamidi S."/>
            <person name="Sreedasyam A."/>
            <person name="Weng X."/>
            <person name="Barry K."/>
            <person name="Bonette J."/>
            <person name="Campitelli B."/>
            <person name="Daum C."/>
            <person name="Gordon S."/>
            <person name="Gould B."/>
            <person name="Lipzen A."/>
            <person name="Macqueen A."/>
            <person name="Palacio-Mejia J."/>
            <person name="Plott C."/>
            <person name="Shakirov E."/>
            <person name="Shu S."/>
            <person name="Yoshinaga Y."/>
            <person name="Zane M."/>
            <person name="Rokhsar D."/>
            <person name="Grimwood J."/>
            <person name="Schmutz J."/>
            <person name="Juenger T."/>
        </authorList>
    </citation>
    <scope>NUCLEOTIDE SEQUENCE [LARGE SCALE GENOMIC DNA]</scope>
    <source>
        <strain evidence="3">FIL2</strain>
    </source>
</reference>
<dbReference type="Gramene" id="PAN34646">
    <property type="protein sequence ID" value="PAN34646"/>
    <property type="gene ID" value="PAHAL_6G126500"/>
</dbReference>
<dbReference type="Proteomes" id="UP000243499">
    <property type="component" value="Chromosome 6"/>
</dbReference>
<organism evidence="3">
    <name type="scientific">Panicum hallii</name>
    <dbReference type="NCBI Taxonomy" id="206008"/>
    <lineage>
        <taxon>Eukaryota</taxon>
        <taxon>Viridiplantae</taxon>
        <taxon>Streptophyta</taxon>
        <taxon>Embryophyta</taxon>
        <taxon>Tracheophyta</taxon>
        <taxon>Spermatophyta</taxon>
        <taxon>Magnoliopsida</taxon>
        <taxon>Liliopsida</taxon>
        <taxon>Poales</taxon>
        <taxon>Poaceae</taxon>
        <taxon>PACMAD clade</taxon>
        <taxon>Panicoideae</taxon>
        <taxon>Panicodae</taxon>
        <taxon>Paniceae</taxon>
        <taxon>Panicinae</taxon>
        <taxon>Panicum</taxon>
        <taxon>Panicum sect. Panicum</taxon>
    </lineage>
</organism>
<dbReference type="PANTHER" id="PTHR47482:SF5">
    <property type="entry name" value="FAR1 DOMAIN-CONTAINING PROTEIN"/>
    <property type="match status" value="1"/>
</dbReference>
<evidence type="ECO:0000313" key="3">
    <source>
        <dbReference type="EMBL" id="PAN34646.2"/>
    </source>
</evidence>
<evidence type="ECO:0000256" key="1">
    <source>
        <dbReference type="SAM" id="SignalP"/>
    </source>
</evidence>
<dbReference type="Pfam" id="PF03101">
    <property type="entry name" value="FAR1"/>
    <property type="match status" value="1"/>
</dbReference>
<accession>A0A2S3I1R1</accession>
<feature type="domain" description="FAR1" evidence="2">
    <location>
        <begin position="37"/>
        <end position="104"/>
    </location>
</feature>
<dbReference type="PANTHER" id="PTHR47482">
    <property type="entry name" value="OS11G0632001 PROTEIN"/>
    <property type="match status" value="1"/>
</dbReference>
<evidence type="ECO:0000259" key="2">
    <source>
        <dbReference type="Pfam" id="PF03101"/>
    </source>
</evidence>
<dbReference type="AlphaFoldDB" id="A0A2S3I1R1"/>
<keyword evidence="1" id="KW-0732">Signal</keyword>
<dbReference type="InterPro" id="IPR004330">
    <property type="entry name" value="FAR1_DNA_bnd_dom"/>
</dbReference>
<feature type="chain" id="PRO_5015459584" description="FAR1 domain-containing protein" evidence="1">
    <location>
        <begin position="17"/>
        <end position="118"/>
    </location>
</feature>